<name>A0A916X4R6_9SPHN</name>
<reference evidence="2" key="1">
    <citation type="journal article" date="2014" name="Int. J. Syst. Evol. Microbiol.">
        <title>Complete genome sequence of Corynebacterium casei LMG S-19264T (=DSM 44701T), isolated from a smear-ripened cheese.</title>
        <authorList>
            <consortium name="US DOE Joint Genome Institute (JGI-PGF)"/>
            <person name="Walter F."/>
            <person name="Albersmeier A."/>
            <person name="Kalinowski J."/>
            <person name="Ruckert C."/>
        </authorList>
    </citation>
    <scope>NUCLEOTIDE SEQUENCE</scope>
    <source>
        <strain evidence="2">CGMCC 1.15095</strain>
    </source>
</reference>
<feature type="compositionally biased region" description="Basic and acidic residues" evidence="1">
    <location>
        <begin position="35"/>
        <end position="44"/>
    </location>
</feature>
<keyword evidence="3" id="KW-1185">Reference proteome</keyword>
<dbReference type="EMBL" id="BMHK01000005">
    <property type="protein sequence ID" value="GGB94505.1"/>
    <property type="molecule type" value="Genomic_DNA"/>
</dbReference>
<feature type="region of interest" description="Disordered" evidence="1">
    <location>
        <begin position="1"/>
        <end position="69"/>
    </location>
</feature>
<comment type="caution">
    <text evidence="2">The sequence shown here is derived from an EMBL/GenBank/DDBJ whole genome shotgun (WGS) entry which is preliminary data.</text>
</comment>
<organism evidence="2 3">
    <name type="scientific">Novosphingobium endophyticum</name>
    <dbReference type="NCBI Taxonomy" id="1955250"/>
    <lineage>
        <taxon>Bacteria</taxon>
        <taxon>Pseudomonadati</taxon>
        <taxon>Pseudomonadota</taxon>
        <taxon>Alphaproteobacteria</taxon>
        <taxon>Sphingomonadales</taxon>
        <taxon>Sphingomonadaceae</taxon>
        <taxon>Novosphingobium</taxon>
    </lineage>
</organism>
<reference evidence="2" key="2">
    <citation type="submission" date="2020-09" db="EMBL/GenBank/DDBJ databases">
        <authorList>
            <person name="Sun Q."/>
            <person name="Zhou Y."/>
        </authorList>
    </citation>
    <scope>NUCLEOTIDE SEQUENCE</scope>
    <source>
        <strain evidence="2">CGMCC 1.15095</strain>
    </source>
</reference>
<dbReference type="AlphaFoldDB" id="A0A916X4R6"/>
<protein>
    <submittedName>
        <fullName evidence="2">Uncharacterized protein</fullName>
    </submittedName>
</protein>
<evidence type="ECO:0000256" key="1">
    <source>
        <dbReference type="SAM" id="MobiDB-lite"/>
    </source>
</evidence>
<dbReference type="Proteomes" id="UP000608154">
    <property type="component" value="Unassembled WGS sequence"/>
</dbReference>
<proteinExistence type="predicted"/>
<sequence>MQAGITIDGTVEDEFGQPGHSEPETDSSESALNHPRLDELRELAEPDADPGQEPQAWELPPPPDHITGTQLRRRIVTEESIAALEATKRPSLLQRLFRRNQTAN</sequence>
<evidence type="ECO:0000313" key="3">
    <source>
        <dbReference type="Proteomes" id="UP000608154"/>
    </source>
</evidence>
<gene>
    <name evidence="2" type="ORF">GCM10011494_11210</name>
</gene>
<dbReference type="RefSeq" id="WP_188769344.1">
    <property type="nucleotide sequence ID" value="NZ_BMHK01000005.1"/>
</dbReference>
<evidence type="ECO:0000313" key="2">
    <source>
        <dbReference type="EMBL" id="GGB94505.1"/>
    </source>
</evidence>
<accession>A0A916X4R6</accession>